<sequence>MIKIEKPQVRVDGTTATLSAYVTIDSVRKEVWFKVDKKYEEYLCDERGDAFVIAVLNFAMRNHYDIVSEAPLSEDLYYNIDKYLLDAIAQYNKDFYRPQITADVSSKSLPCAGAVGTGISCGVDSMHALASQTTMKFRKHNITHLTFNNVGSHGEGEKAENLYHVRLERPRRFAKEYGFEFVTSDSNLQDVIKQSHFKTHTYSSMFAVYCLQKLYSVYYYASSGYKYHEFRLYDMPGSSCGSYEMFSLPLLSTHNLRVYSEGEGMSRMTKLKSVVKYAPSYKYLNVCLEEGDNCGKCEKCVRTLLGIDALGVLEKYSKVFDIDYYREHKSWYLVQMLKRISDGKHDYFEMYPYFKNEITLCMRMQVIPYKIVSFFRRLIPRNSRLFNILKSIKEK</sequence>
<dbReference type="RefSeq" id="WP_028728188.1">
    <property type="nucleotide sequence ID" value="NZ_AUAE01000027.1"/>
</dbReference>
<dbReference type="AlphaFoldDB" id="A0A0F5IVK6"/>
<dbReference type="EMBL" id="AQHW01000025">
    <property type="protein sequence ID" value="KKB49581.1"/>
    <property type="molecule type" value="Genomic_DNA"/>
</dbReference>
<organism evidence="1 2">
    <name type="scientific">Parabacteroides gordonii MS-1 = DSM 23371</name>
    <dbReference type="NCBI Taxonomy" id="1203610"/>
    <lineage>
        <taxon>Bacteria</taxon>
        <taxon>Pseudomonadati</taxon>
        <taxon>Bacteroidota</taxon>
        <taxon>Bacteroidia</taxon>
        <taxon>Bacteroidales</taxon>
        <taxon>Tannerellaceae</taxon>
        <taxon>Parabacteroides</taxon>
    </lineage>
</organism>
<dbReference type="STRING" id="1203610.HMPREF1536_04646"/>
<dbReference type="Proteomes" id="UP000033035">
    <property type="component" value="Unassembled WGS sequence"/>
</dbReference>
<gene>
    <name evidence="1" type="ORF">HMPREF1536_04646</name>
</gene>
<keyword evidence="2" id="KW-1185">Reference proteome</keyword>
<name>A0A0F5IVK6_9BACT</name>
<comment type="caution">
    <text evidence="1">The sequence shown here is derived from an EMBL/GenBank/DDBJ whole genome shotgun (WGS) entry which is preliminary data.</text>
</comment>
<dbReference type="PATRIC" id="fig|1203610.3.peg.4737"/>
<evidence type="ECO:0000313" key="1">
    <source>
        <dbReference type="EMBL" id="KKB49581.1"/>
    </source>
</evidence>
<evidence type="ECO:0000313" key="2">
    <source>
        <dbReference type="Proteomes" id="UP000033035"/>
    </source>
</evidence>
<accession>A0A0F5IVK6</accession>
<protein>
    <submittedName>
        <fullName evidence="1">Uncharacterized protein</fullName>
    </submittedName>
</protein>
<dbReference type="HOGENOM" id="CLU_054716_0_0_10"/>
<reference evidence="1 2" key="1">
    <citation type="submission" date="2013-04" db="EMBL/GenBank/DDBJ databases">
        <title>The Genome Sequence of Parabacteroides gordonii DSM 23371.</title>
        <authorList>
            <consortium name="The Broad Institute Genomics Platform"/>
            <person name="Earl A."/>
            <person name="Ward D."/>
            <person name="Feldgarden M."/>
            <person name="Gevers D."/>
            <person name="Martens E."/>
            <person name="Sakamoto M."/>
            <person name="Benno Y."/>
            <person name="Suzuki N."/>
            <person name="Matsunaga N."/>
            <person name="Koshihara K."/>
            <person name="Seki M."/>
            <person name="Komiya H."/>
            <person name="Walker B."/>
            <person name="Young S."/>
            <person name="Zeng Q."/>
            <person name="Gargeya S."/>
            <person name="Fitzgerald M."/>
            <person name="Haas B."/>
            <person name="Abouelleil A."/>
            <person name="Allen A.W."/>
            <person name="Alvarado L."/>
            <person name="Arachchi H.M."/>
            <person name="Berlin A.M."/>
            <person name="Chapman S.B."/>
            <person name="Gainer-Dewar J."/>
            <person name="Goldberg J."/>
            <person name="Griggs A."/>
            <person name="Gujja S."/>
            <person name="Hansen M."/>
            <person name="Howarth C."/>
            <person name="Imamovic A."/>
            <person name="Ireland A."/>
            <person name="Larimer J."/>
            <person name="McCowan C."/>
            <person name="Murphy C."/>
            <person name="Pearson M."/>
            <person name="Poon T.W."/>
            <person name="Priest M."/>
            <person name="Roberts A."/>
            <person name="Saif S."/>
            <person name="Shea T."/>
            <person name="Sisk P."/>
            <person name="Sykes S."/>
            <person name="Wortman J."/>
            <person name="Nusbaum C."/>
            <person name="Birren B."/>
        </authorList>
    </citation>
    <scope>NUCLEOTIDE SEQUENCE [LARGE SCALE GENOMIC DNA]</scope>
    <source>
        <strain evidence="1 2">MS-1</strain>
    </source>
</reference>
<proteinExistence type="predicted"/>